<reference evidence="2" key="1">
    <citation type="submission" date="2021-12" db="EMBL/GenBank/DDBJ databases">
        <authorList>
            <person name="Martin H S."/>
        </authorList>
    </citation>
    <scope>NUCLEOTIDE SEQUENCE</scope>
</reference>
<dbReference type="EMBL" id="OV170224">
    <property type="protein sequence ID" value="CAH0723809.1"/>
    <property type="molecule type" value="Genomic_DNA"/>
</dbReference>
<feature type="region of interest" description="Disordered" evidence="1">
    <location>
        <begin position="1"/>
        <end position="32"/>
    </location>
</feature>
<protein>
    <submittedName>
        <fullName evidence="2">Uncharacterized protein</fullName>
    </submittedName>
</protein>
<proteinExistence type="predicted"/>
<accession>A0A8J9YAS0</accession>
<gene>
    <name evidence="2" type="ORF">BINO364_LOCUS9586</name>
</gene>
<dbReference type="Proteomes" id="UP000838878">
    <property type="component" value="Chromosome 4"/>
</dbReference>
<evidence type="ECO:0000256" key="1">
    <source>
        <dbReference type="SAM" id="MobiDB-lite"/>
    </source>
</evidence>
<sequence>MARCPPHPARLAQNTSSRCTRRPNAGKTSTVFRRDRTYNFRDRLIPLKFIRVHQSSPTLRGQLRQTASICST</sequence>
<evidence type="ECO:0000313" key="2">
    <source>
        <dbReference type="EMBL" id="CAH0723809.1"/>
    </source>
</evidence>
<name>A0A8J9YAS0_9NEOP</name>
<keyword evidence="3" id="KW-1185">Reference proteome</keyword>
<feature type="non-terminal residue" evidence="2">
    <location>
        <position position="72"/>
    </location>
</feature>
<evidence type="ECO:0000313" key="3">
    <source>
        <dbReference type="Proteomes" id="UP000838878"/>
    </source>
</evidence>
<dbReference type="AlphaFoldDB" id="A0A8J9YAS0"/>
<organism evidence="2 3">
    <name type="scientific">Brenthis ino</name>
    <name type="common">lesser marbled fritillary</name>
    <dbReference type="NCBI Taxonomy" id="405034"/>
    <lineage>
        <taxon>Eukaryota</taxon>
        <taxon>Metazoa</taxon>
        <taxon>Ecdysozoa</taxon>
        <taxon>Arthropoda</taxon>
        <taxon>Hexapoda</taxon>
        <taxon>Insecta</taxon>
        <taxon>Pterygota</taxon>
        <taxon>Neoptera</taxon>
        <taxon>Endopterygota</taxon>
        <taxon>Lepidoptera</taxon>
        <taxon>Glossata</taxon>
        <taxon>Ditrysia</taxon>
        <taxon>Papilionoidea</taxon>
        <taxon>Nymphalidae</taxon>
        <taxon>Heliconiinae</taxon>
        <taxon>Argynnini</taxon>
        <taxon>Brenthis</taxon>
    </lineage>
</organism>